<proteinExistence type="predicted"/>
<dbReference type="Proteomes" id="UP000294299">
    <property type="component" value="Chromosome NFRAN"/>
</dbReference>
<keyword evidence="3 6" id="KW-0808">Transferase</keyword>
<dbReference type="InterPro" id="IPR015421">
    <property type="entry name" value="PyrdxlP-dep_Trfase_major"/>
</dbReference>
<keyword evidence="7" id="KW-1185">Reference proteome</keyword>
<name>A0A484ICU0_9ARCH</name>
<dbReference type="PANTHER" id="PTHR43488">
    <property type="entry name" value="GLUTAMATE-PYRUVATE AMINOTRANSFERASE ALAA"/>
    <property type="match status" value="1"/>
</dbReference>
<comment type="cofactor">
    <cofactor evidence="1">
        <name>pyridoxal 5'-phosphate</name>
        <dbReference type="ChEBI" id="CHEBI:597326"/>
    </cofactor>
</comment>
<dbReference type="EC" id="2.6.1.2" evidence="6"/>
<dbReference type="InterPro" id="IPR015422">
    <property type="entry name" value="PyrdxlP-dep_Trfase_small"/>
</dbReference>
<evidence type="ECO:0000256" key="4">
    <source>
        <dbReference type="ARBA" id="ARBA00022898"/>
    </source>
</evidence>
<keyword evidence="4" id="KW-0663">Pyridoxal phosphate</keyword>
<evidence type="ECO:0000256" key="2">
    <source>
        <dbReference type="ARBA" id="ARBA00022576"/>
    </source>
</evidence>
<gene>
    <name evidence="6" type="primary">alaA</name>
    <name evidence="6" type="ORF">NFRAN_2225</name>
</gene>
<protein>
    <submittedName>
        <fullName evidence="6">Glutamate-pyruvate aminotransferase AlaA</fullName>
        <ecNumber evidence="6">2.6.1.2</ecNumber>
    </submittedName>
</protein>
<dbReference type="OrthoDB" id="372018at2157"/>
<dbReference type="KEGG" id="nfn:NFRAN_2225"/>
<keyword evidence="2 6" id="KW-0032">Aminotransferase</keyword>
<dbReference type="Gene3D" id="3.90.1150.10">
    <property type="entry name" value="Aspartate Aminotransferase, domain 1"/>
    <property type="match status" value="1"/>
</dbReference>
<evidence type="ECO:0000259" key="5">
    <source>
        <dbReference type="Pfam" id="PF00155"/>
    </source>
</evidence>
<keyword evidence="6" id="KW-0670">Pyruvate</keyword>
<dbReference type="EMBL" id="LR216287">
    <property type="protein sequence ID" value="VFJ14547.1"/>
    <property type="molecule type" value="Genomic_DNA"/>
</dbReference>
<organism evidence="6 7">
    <name type="scientific">Candidatus Nitrosocosmicus franklandianus</name>
    <dbReference type="NCBI Taxonomy" id="1798806"/>
    <lineage>
        <taxon>Archaea</taxon>
        <taxon>Nitrososphaerota</taxon>
        <taxon>Nitrososphaeria</taxon>
        <taxon>Nitrososphaerales</taxon>
        <taxon>Nitrososphaeraceae</taxon>
        <taxon>Candidatus Nitrosocosmicus</taxon>
    </lineage>
</organism>
<dbReference type="InterPro" id="IPR015424">
    <property type="entry name" value="PyrdxlP-dep_Trfase"/>
</dbReference>
<dbReference type="GeneID" id="39421459"/>
<dbReference type="NCBIfam" id="NF006230">
    <property type="entry name" value="PRK08363.1"/>
    <property type="match status" value="1"/>
</dbReference>
<dbReference type="CDD" id="cd00609">
    <property type="entry name" value="AAT_like"/>
    <property type="match status" value="1"/>
</dbReference>
<reference evidence="6 7" key="1">
    <citation type="submission" date="2019-02" db="EMBL/GenBank/DDBJ databases">
        <authorList>
            <person name="Lehtovirta-Morley E L."/>
        </authorList>
    </citation>
    <scope>NUCLEOTIDE SEQUENCE [LARGE SCALE GENOMIC DNA]</scope>
    <source>
        <strain evidence="6">NFRAN1</strain>
    </source>
</reference>
<dbReference type="GO" id="GO:0004021">
    <property type="term" value="F:L-alanine:2-oxoglutarate aminotransferase activity"/>
    <property type="evidence" value="ECO:0007669"/>
    <property type="project" value="UniProtKB-EC"/>
</dbReference>
<evidence type="ECO:0000256" key="3">
    <source>
        <dbReference type="ARBA" id="ARBA00022679"/>
    </source>
</evidence>
<dbReference type="Pfam" id="PF00155">
    <property type="entry name" value="Aminotran_1_2"/>
    <property type="match status" value="1"/>
</dbReference>
<feature type="domain" description="Aminotransferase class I/classII large" evidence="5">
    <location>
        <begin position="30"/>
        <end position="378"/>
    </location>
</feature>
<dbReference type="SUPFAM" id="SSF53383">
    <property type="entry name" value="PLP-dependent transferases"/>
    <property type="match status" value="1"/>
</dbReference>
<evidence type="ECO:0000256" key="1">
    <source>
        <dbReference type="ARBA" id="ARBA00001933"/>
    </source>
</evidence>
<dbReference type="GO" id="GO:0030170">
    <property type="term" value="F:pyridoxal phosphate binding"/>
    <property type="evidence" value="ECO:0007669"/>
    <property type="project" value="InterPro"/>
</dbReference>
<dbReference type="PANTHER" id="PTHR43488:SF2">
    <property type="entry name" value="GLUTAMATE-PYRUVATE AMINOTRANSFERASE ALAA"/>
    <property type="match status" value="1"/>
</dbReference>
<dbReference type="AlphaFoldDB" id="A0A484ICU0"/>
<dbReference type="RefSeq" id="WP_134484721.1">
    <property type="nucleotide sequence ID" value="NZ_LR216287.1"/>
</dbReference>
<evidence type="ECO:0000313" key="7">
    <source>
        <dbReference type="Proteomes" id="UP000294299"/>
    </source>
</evidence>
<accession>A0A484ICU0</accession>
<dbReference type="Gene3D" id="3.40.640.10">
    <property type="entry name" value="Type I PLP-dependent aspartate aminotransferase-like (Major domain)"/>
    <property type="match status" value="1"/>
</dbReference>
<dbReference type="InterPro" id="IPR004839">
    <property type="entry name" value="Aminotransferase_I/II_large"/>
</dbReference>
<evidence type="ECO:0000313" key="6">
    <source>
        <dbReference type="EMBL" id="VFJ14547.1"/>
    </source>
</evidence>
<dbReference type="InterPro" id="IPR051926">
    <property type="entry name" value="Ala_Aminotransferase"/>
</dbReference>
<sequence>MRVSDRISRVEYAIRDVMLHAREYQKTGKEIMYLNIGDPVAFDFKTPKHIKMALADALNADNDYYTDSEGWPELRKSVVNKEKGKKGLELTPEDVLITNGVSEGLDMVMGSIVEDGDQVLLPGPYYPPYSSYAKFYGGTITEFKIYDDGTPDLDDIRKKITHKSKAICIINPNNPTGEVFSSKSLKSIVDIAAENELYIICDEIYDEIFFEESFSGIGRMAKDAPVVLLNGFSKTYLMTGLRCGYVCMNNNSRQLDPLRQNIFKLARVRIASNFPVQIAANAALNGPQDHLPIMVNKLRYRRDLVYNRLNDIEGLECIKPKGAFYMFPKIDLKDKWKNDLEFVIELLNSTGVLTVHGSGFGSMGSGHFRIVYLPQEDILNKSMDKIEQFVKNKNKDL</sequence>